<dbReference type="EMBL" id="BMGZ01000002">
    <property type="protein sequence ID" value="GGH97427.1"/>
    <property type="molecule type" value="Genomic_DNA"/>
</dbReference>
<dbReference type="InterPro" id="IPR011611">
    <property type="entry name" value="PfkB_dom"/>
</dbReference>
<feature type="domain" description="Carbohydrate kinase PfkB" evidence="4">
    <location>
        <begin position="49"/>
        <end position="316"/>
    </location>
</feature>
<evidence type="ECO:0000256" key="3">
    <source>
        <dbReference type="ARBA" id="ARBA00022777"/>
    </source>
</evidence>
<sequence>MAHTYDLAAVGNAIVDVLAHCDDEFLVTHDITKGGMILIGAEHALTVYKEMGETQEIAGGSAANSTACLASLGGTAAFIGKVGRDRLGDVFKASMEDVGVKFVAAPMADETPTGRCLINVTPDAERSMLTFIGAAEHVSEADVDEEVISAAAVTYFEGYLFEQPVARKAMEKAAKIARAAGRKTAITLSDKGCVERQHGNFVQFIRDHVDIVFANEEEAKALAETNTVEKAVEKLNGISPYLAITRSEKGSIVMGPDSPAETVDAVAPEQLVDTTGAGDGYAGGFIYGLTRGMPLATCAKLGSLAASEVISHMGPRPQKSLEHMAKDHGLI</sequence>
<organism evidence="5 7">
    <name type="scientific">Aquisalinus luteolus</name>
    <dbReference type="NCBI Taxonomy" id="1566827"/>
    <lineage>
        <taxon>Bacteria</taxon>
        <taxon>Pseudomonadati</taxon>
        <taxon>Pseudomonadota</taxon>
        <taxon>Alphaproteobacteria</taxon>
        <taxon>Parvularculales</taxon>
        <taxon>Parvularculaceae</taxon>
        <taxon>Aquisalinus</taxon>
    </lineage>
</organism>
<evidence type="ECO:0000313" key="6">
    <source>
        <dbReference type="EMBL" id="NHK28090.1"/>
    </source>
</evidence>
<reference evidence="6 8" key="2">
    <citation type="submission" date="2020-02" db="EMBL/GenBank/DDBJ databases">
        <title>Genome sequence of Parvularcula flava strain NH6-79.</title>
        <authorList>
            <person name="Abdul Karim M.H."/>
            <person name="Lam M.Q."/>
            <person name="Chen S.J."/>
            <person name="Yahya A."/>
            <person name="Shahir S."/>
            <person name="Shamsir M.S."/>
            <person name="Chong C.S."/>
        </authorList>
    </citation>
    <scope>NUCLEOTIDE SEQUENCE [LARGE SCALE GENOMIC DNA]</scope>
    <source>
        <strain evidence="6 8">NH6-79</strain>
    </source>
</reference>
<evidence type="ECO:0000259" key="4">
    <source>
        <dbReference type="Pfam" id="PF00294"/>
    </source>
</evidence>
<dbReference type="PANTHER" id="PTHR43320">
    <property type="entry name" value="SUGAR KINASE"/>
    <property type="match status" value="1"/>
</dbReference>
<dbReference type="InterPro" id="IPR052700">
    <property type="entry name" value="Carb_kinase_PfkB-like"/>
</dbReference>
<dbReference type="GO" id="GO:0016301">
    <property type="term" value="F:kinase activity"/>
    <property type="evidence" value="ECO:0007669"/>
    <property type="project" value="UniProtKB-KW"/>
</dbReference>
<dbReference type="SUPFAM" id="SSF53613">
    <property type="entry name" value="Ribokinase-like"/>
    <property type="match status" value="1"/>
</dbReference>
<evidence type="ECO:0000256" key="2">
    <source>
        <dbReference type="ARBA" id="ARBA00022679"/>
    </source>
</evidence>
<keyword evidence="8" id="KW-1185">Reference proteome</keyword>
<accession>A0A8J3ERG4</accession>
<evidence type="ECO:0000313" key="5">
    <source>
        <dbReference type="EMBL" id="GGH97427.1"/>
    </source>
</evidence>
<keyword evidence="2" id="KW-0808">Transferase</keyword>
<dbReference type="InterPro" id="IPR002173">
    <property type="entry name" value="Carboh/pur_kinase_PfkB_CS"/>
</dbReference>
<evidence type="ECO:0000256" key="1">
    <source>
        <dbReference type="ARBA" id="ARBA00010688"/>
    </source>
</evidence>
<dbReference type="Gene3D" id="3.40.1190.20">
    <property type="match status" value="1"/>
</dbReference>
<reference evidence="5" key="3">
    <citation type="submission" date="2020-09" db="EMBL/GenBank/DDBJ databases">
        <authorList>
            <person name="Sun Q."/>
            <person name="Zhou Y."/>
        </authorList>
    </citation>
    <scope>NUCLEOTIDE SEQUENCE</scope>
    <source>
        <strain evidence="5">CGMCC 1.14984</strain>
    </source>
</reference>
<dbReference type="PANTHER" id="PTHR43320:SF3">
    <property type="entry name" value="CARBOHYDRATE KINASE PFKB DOMAIN-CONTAINING PROTEIN"/>
    <property type="match status" value="1"/>
</dbReference>
<keyword evidence="3 5" id="KW-0418">Kinase</keyword>
<dbReference type="Pfam" id="PF00294">
    <property type="entry name" value="PfkB"/>
    <property type="match status" value="1"/>
</dbReference>
<dbReference type="InterPro" id="IPR029056">
    <property type="entry name" value="Ribokinase-like"/>
</dbReference>
<dbReference type="Gene3D" id="3.30.1110.10">
    <property type="match status" value="1"/>
</dbReference>
<comment type="similarity">
    <text evidence="1">Belongs to the carbohydrate kinase PfkB family.</text>
</comment>
<dbReference type="PROSITE" id="PS00584">
    <property type="entry name" value="PFKB_KINASES_2"/>
    <property type="match status" value="1"/>
</dbReference>
<protein>
    <submittedName>
        <fullName evidence="5">Adenosine kinase</fullName>
    </submittedName>
</protein>
<dbReference type="CDD" id="cd01168">
    <property type="entry name" value="adenosine_kinase"/>
    <property type="match status" value="1"/>
</dbReference>
<gene>
    <name evidence="6" type="ORF">FF098_009265</name>
    <name evidence="5" type="ORF">GCM10011355_18640</name>
</gene>
<dbReference type="Proteomes" id="UP000621856">
    <property type="component" value="Unassembled WGS sequence"/>
</dbReference>
<evidence type="ECO:0000313" key="8">
    <source>
        <dbReference type="Proteomes" id="UP000818603"/>
    </source>
</evidence>
<proteinExistence type="inferred from homology"/>
<comment type="caution">
    <text evidence="5">The sequence shown here is derived from an EMBL/GenBank/DDBJ whole genome shotgun (WGS) entry which is preliminary data.</text>
</comment>
<name>A0A8J3ERG4_9PROT</name>
<dbReference type="AlphaFoldDB" id="A0A8J3ERG4"/>
<dbReference type="Proteomes" id="UP000818603">
    <property type="component" value="Unassembled WGS sequence"/>
</dbReference>
<reference evidence="5" key="1">
    <citation type="journal article" date="2014" name="Int. J. Syst. Evol. Microbiol.">
        <title>Complete genome sequence of Corynebacterium casei LMG S-19264T (=DSM 44701T), isolated from a smear-ripened cheese.</title>
        <authorList>
            <consortium name="US DOE Joint Genome Institute (JGI-PGF)"/>
            <person name="Walter F."/>
            <person name="Albersmeier A."/>
            <person name="Kalinowski J."/>
            <person name="Ruckert C."/>
        </authorList>
    </citation>
    <scope>NUCLEOTIDE SEQUENCE</scope>
    <source>
        <strain evidence="5">CGMCC 1.14984</strain>
    </source>
</reference>
<dbReference type="RefSeq" id="WP_155139802.1">
    <property type="nucleotide sequence ID" value="NZ_BMGZ01000002.1"/>
</dbReference>
<evidence type="ECO:0000313" key="7">
    <source>
        <dbReference type="Proteomes" id="UP000621856"/>
    </source>
</evidence>
<dbReference type="EMBL" id="VCJR02000002">
    <property type="protein sequence ID" value="NHK28090.1"/>
    <property type="molecule type" value="Genomic_DNA"/>
</dbReference>